<evidence type="ECO:0000256" key="1">
    <source>
        <dbReference type="SAM" id="MobiDB-lite"/>
    </source>
</evidence>
<accession>A0A0F9P6D1</accession>
<evidence type="ECO:0000313" key="2">
    <source>
        <dbReference type="EMBL" id="KKN27420.1"/>
    </source>
</evidence>
<feature type="region of interest" description="Disordered" evidence="1">
    <location>
        <begin position="61"/>
        <end position="83"/>
    </location>
</feature>
<comment type="caution">
    <text evidence="2">The sequence shown here is derived from an EMBL/GenBank/DDBJ whole genome shotgun (WGS) entry which is preliminary data.</text>
</comment>
<dbReference type="AlphaFoldDB" id="A0A0F9P6D1"/>
<evidence type="ECO:0008006" key="3">
    <source>
        <dbReference type="Google" id="ProtNLM"/>
    </source>
</evidence>
<reference evidence="2" key="1">
    <citation type="journal article" date="2015" name="Nature">
        <title>Complex archaea that bridge the gap between prokaryotes and eukaryotes.</title>
        <authorList>
            <person name="Spang A."/>
            <person name="Saw J.H."/>
            <person name="Jorgensen S.L."/>
            <person name="Zaremba-Niedzwiedzka K."/>
            <person name="Martijn J."/>
            <person name="Lind A.E."/>
            <person name="van Eijk R."/>
            <person name="Schleper C."/>
            <person name="Guy L."/>
            <person name="Ettema T.J."/>
        </authorList>
    </citation>
    <scope>NUCLEOTIDE SEQUENCE</scope>
</reference>
<dbReference type="EMBL" id="LAZR01002638">
    <property type="protein sequence ID" value="KKN27420.1"/>
    <property type="molecule type" value="Genomic_DNA"/>
</dbReference>
<protein>
    <recommendedName>
        <fullName evidence="3">ArnR1-like winged helix-turn-helix domain-containing protein</fullName>
    </recommendedName>
</protein>
<sequence>MLTETERAVLEEIGTKSPQTLAQLKRNLDPNPMVGTETILGGLKRLRSVLEELVAKGLLSSQQDSGAPTKYSITAKGMRELNS</sequence>
<name>A0A0F9P6D1_9ZZZZ</name>
<organism evidence="2">
    <name type="scientific">marine sediment metagenome</name>
    <dbReference type="NCBI Taxonomy" id="412755"/>
    <lineage>
        <taxon>unclassified sequences</taxon>
        <taxon>metagenomes</taxon>
        <taxon>ecological metagenomes</taxon>
    </lineage>
</organism>
<gene>
    <name evidence="2" type="ORF">LCGC14_0864720</name>
</gene>
<proteinExistence type="predicted"/>